<dbReference type="AlphaFoldDB" id="A0A495WJB2"/>
<evidence type="ECO:0000313" key="2">
    <source>
        <dbReference type="Proteomes" id="UP000269493"/>
    </source>
</evidence>
<dbReference type="Proteomes" id="UP000269493">
    <property type="component" value="Unassembled WGS sequence"/>
</dbReference>
<sequence>MKKIILISILLYSISCSFRHTPIAPGGKNNKIEYMKISVLPDTIRFSNNFRMLWDDLLKEANGYLSSKDYTPSEQLREKYNLKYFDGKYYIKGYLHTRPDFDKNKAESQGISIVSYTDTLKSFSCLISQLPELITLPDISAIELSKSINLRLPKKY</sequence>
<gene>
    <name evidence="1" type="ORF">BC742_0516</name>
</gene>
<dbReference type="OrthoDB" id="9980525at2"/>
<reference evidence="1 2" key="1">
    <citation type="submission" date="2018-10" db="EMBL/GenBank/DDBJ databases">
        <title>Genomic Encyclopedia of Archaeal and Bacterial Type Strains, Phase II (KMG-II): from individual species to whole genera.</title>
        <authorList>
            <person name="Goeker M."/>
        </authorList>
    </citation>
    <scope>NUCLEOTIDE SEQUENCE [LARGE SCALE GENOMIC DNA]</scope>
    <source>
        <strain evidence="1 2">NSB1</strain>
    </source>
</reference>
<name>A0A495WJB2_9BACT</name>
<proteinExistence type="predicted"/>
<dbReference type="GeneID" id="92927666"/>
<organism evidence="1 2">
    <name type="scientific">Coprobacter fastidiosus NSB1 = JCM 33896</name>
    <dbReference type="NCBI Taxonomy" id="1349822"/>
    <lineage>
        <taxon>Bacteria</taxon>
        <taxon>Pseudomonadati</taxon>
        <taxon>Bacteroidota</taxon>
        <taxon>Bacteroidia</taxon>
        <taxon>Bacteroidales</taxon>
        <taxon>Barnesiellaceae</taxon>
        <taxon>Coprobacter</taxon>
    </lineage>
</organism>
<dbReference type="EMBL" id="RBXN01000001">
    <property type="protein sequence ID" value="RKT61469.1"/>
    <property type="molecule type" value="Genomic_DNA"/>
</dbReference>
<keyword evidence="2" id="KW-1185">Reference proteome</keyword>
<protein>
    <submittedName>
        <fullName evidence="1">Uncharacterized protein</fullName>
    </submittedName>
</protein>
<evidence type="ECO:0000313" key="1">
    <source>
        <dbReference type="EMBL" id="RKT61469.1"/>
    </source>
</evidence>
<comment type="caution">
    <text evidence="1">The sequence shown here is derived from an EMBL/GenBank/DDBJ whole genome shotgun (WGS) entry which is preliminary data.</text>
</comment>
<accession>A0A495WJB2</accession>
<dbReference type="RefSeq" id="WP_022601253.1">
    <property type="nucleotide sequence ID" value="NZ_KI440797.1"/>
</dbReference>